<gene>
    <name evidence="1" type="ORF">S40285_09903</name>
</gene>
<dbReference type="EMBL" id="KL660654">
    <property type="protein sequence ID" value="KFA64838.1"/>
    <property type="molecule type" value="Genomic_DNA"/>
</dbReference>
<evidence type="ECO:0000313" key="2">
    <source>
        <dbReference type="Proteomes" id="UP000028524"/>
    </source>
</evidence>
<dbReference type="AlphaFoldDB" id="A0A084QLK3"/>
<dbReference type="Proteomes" id="UP000028524">
    <property type="component" value="Unassembled WGS sequence"/>
</dbReference>
<reference evidence="1 2" key="1">
    <citation type="journal article" date="2014" name="BMC Genomics">
        <title>Comparative genome sequencing reveals chemotype-specific gene clusters in the toxigenic black mold Stachybotrys.</title>
        <authorList>
            <person name="Semeiks J."/>
            <person name="Borek D."/>
            <person name="Otwinowski Z."/>
            <person name="Grishin N.V."/>
        </authorList>
    </citation>
    <scope>NUCLEOTIDE SEQUENCE [LARGE SCALE GENOMIC DNA]</scope>
    <source>
        <strain evidence="1 2">IBT 40285</strain>
    </source>
</reference>
<name>A0A084QLK3_STAC4</name>
<protein>
    <submittedName>
        <fullName evidence="1">Uncharacterized protein</fullName>
    </submittedName>
</protein>
<dbReference type="HOGENOM" id="CLU_1994096_0_0_1"/>
<proteinExistence type="predicted"/>
<dbReference type="InParanoid" id="A0A084QLK3"/>
<keyword evidence="2" id="KW-1185">Reference proteome</keyword>
<sequence length="125" mass="13269">MLCQSIDLLAPIVTSVAAPRIIAQPALRLYFGFAFALCVALRSQSPLIAWTFSYSFRSHDEETTSPVNGAVRSRHAAACLSPPEAAAASAIHATSRNRVESQWPLRLRGVPETGSFKGAGSAALS</sequence>
<organism evidence="1 2">
    <name type="scientific">Stachybotrys chlorohalonatus (strain IBT 40285)</name>
    <dbReference type="NCBI Taxonomy" id="1283841"/>
    <lineage>
        <taxon>Eukaryota</taxon>
        <taxon>Fungi</taxon>
        <taxon>Dikarya</taxon>
        <taxon>Ascomycota</taxon>
        <taxon>Pezizomycotina</taxon>
        <taxon>Sordariomycetes</taxon>
        <taxon>Hypocreomycetidae</taxon>
        <taxon>Hypocreales</taxon>
        <taxon>Stachybotryaceae</taxon>
        <taxon>Stachybotrys</taxon>
    </lineage>
</organism>
<evidence type="ECO:0000313" key="1">
    <source>
        <dbReference type="EMBL" id="KFA64838.1"/>
    </source>
</evidence>
<accession>A0A084QLK3</accession>